<sequence length="104" mass="11271">MGWILVLLAAFSEIVGVVGLRFYSQEKNIRNLLIYLGGFGLSFVLLYASFNYLQLSIAYVVWVGIGTVGAVLVNIIFFGESKNLTRIISIIAIIIGVAGLKAVS</sequence>
<comment type="similarity">
    <text evidence="7">Belongs to the drug/metabolite transporter (DMT) superfamily. Small multidrug resistance (SMR) (TC 2.A.7.1) family.</text>
</comment>
<dbReference type="EMBL" id="LFXJ01000009">
    <property type="protein sequence ID" value="KMY29926.1"/>
    <property type="molecule type" value="Genomic_DNA"/>
</dbReference>
<dbReference type="Proteomes" id="UP000037326">
    <property type="component" value="Unassembled WGS sequence"/>
</dbReference>
<evidence type="ECO:0000256" key="6">
    <source>
        <dbReference type="ARBA" id="ARBA00023136"/>
    </source>
</evidence>
<keyword evidence="6 8" id="KW-0472">Membrane</keyword>
<evidence type="ECO:0000313" key="10">
    <source>
        <dbReference type="EMBL" id="MCY9548968.1"/>
    </source>
</evidence>
<accession>A0A0K9F737</accession>
<evidence type="ECO:0000313" key="11">
    <source>
        <dbReference type="Proteomes" id="UP000037326"/>
    </source>
</evidence>
<dbReference type="Proteomes" id="UP001527052">
    <property type="component" value="Unassembled WGS sequence"/>
</dbReference>
<proteinExistence type="inferred from homology"/>
<dbReference type="Pfam" id="PF00893">
    <property type="entry name" value="Multi_Drug_Res"/>
    <property type="match status" value="1"/>
</dbReference>
<dbReference type="SUPFAM" id="SSF103481">
    <property type="entry name" value="Multidrug resistance efflux transporter EmrE"/>
    <property type="match status" value="1"/>
</dbReference>
<dbReference type="GeneID" id="96600016"/>
<evidence type="ECO:0000256" key="1">
    <source>
        <dbReference type="ARBA" id="ARBA00004651"/>
    </source>
</evidence>
<dbReference type="EMBL" id="JAMDLZ010000038">
    <property type="protein sequence ID" value="MCY9548968.1"/>
    <property type="molecule type" value="Genomic_DNA"/>
</dbReference>
<dbReference type="InterPro" id="IPR037185">
    <property type="entry name" value="EmrE-like"/>
</dbReference>
<comment type="caution">
    <text evidence="9">The sequence shown here is derived from an EMBL/GenBank/DDBJ whole genome shotgun (WGS) entry which is preliminary data.</text>
</comment>
<keyword evidence="3" id="KW-1003">Cell membrane</keyword>
<evidence type="ECO:0000256" key="7">
    <source>
        <dbReference type="RuleBase" id="RU003942"/>
    </source>
</evidence>
<evidence type="ECO:0000313" key="12">
    <source>
        <dbReference type="Proteomes" id="UP001527052"/>
    </source>
</evidence>
<evidence type="ECO:0000313" key="9">
    <source>
        <dbReference type="EMBL" id="KMY29926.1"/>
    </source>
</evidence>
<keyword evidence="12" id="KW-1185">Reference proteome</keyword>
<dbReference type="InterPro" id="IPR045324">
    <property type="entry name" value="Small_multidrug_res"/>
</dbReference>
<dbReference type="AlphaFoldDB" id="A0A0K9F737"/>
<reference evidence="10 12" key="3">
    <citation type="submission" date="2022-05" db="EMBL/GenBank/DDBJ databases">
        <title>Genome Sequencing of Bee-Associated Microbes.</title>
        <authorList>
            <person name="Dunlap C."/>
        </authorList>
    </citation>
    <scope>NUCLEOTIDE SEQUENCE [LARGE SCALE GENOMIC DNA]</scope>
    <source>
        <strain evidence="10 12">NRRL BD-083</strain>
    </source>
</reference>
<evidence type="ECO:0000256" key="5">
    <source>
        <dbReference type="ARBA" id="ARBA00022989"/>
    </source>
</evidence>
<comment type="subcellular location">
    <subcellularLocation>
        <location evidence="1 7">Cell membrane</location>
        <topology evidence="1 7">Multi-pass membrane protein</topology>
    </subcellularLocation>
</comment>
<evidence type="ECO:0000256" key="2">
    <source>
        <dbReference type="ARBA" id="ARBA00022448"/>
    </source>
</evidence>
<evidence type="ECO:0000256" key="8">
    <source>
        <dbReference type="SAM" id="Phobius"/>
    </source>
</evidence>
<keyword evidence="5 8" id="KW-1133">Transmembrane helix</keyword>
<dbReference type="Gene3D" id="1.10.3730.20">
    <property type="match status" value="1"/>
</dbReference>
<reference evidence="9" key="1">
    <citation type="submission" date="2015-07" db="EMBL/GenBank/DDBJ databases">
        <title>MeaNS - Measles Nucleotide Surveillance Program.</title>
        <authorList>
            <person name="Tran T."/>
            <person name="Druce J."/>
        </authorList>
    </citation>
    <scope>NUCLEOTIDE SEQUENCE</scope>
    <source>
        <strain evidence="9">DSM 23493</strain>
    </source>
</reference>
<feature type="transmembrane region" description="Helical" evidence="8">
    <location>
        <begin position="32"/>
        <end position="50"/>
    </location>
</feature>
<reference evidence="11" key="2">
    <citation type="submission" date="2015-07" db="EMBL/GenBank/DDBJ databases">
        <authorList>
            <consortium name="Consortium for Microbial Forensics and Genomics (microFORGE)"/>
            <person name="Knight B.M."/>
            <person name="Roberts D.P."/>
            <person name="Lin D."/>
            <person name="Hari K."/>
            <person name="Fletcher J."/>
            <person name="Melcher U."/>
            <person name="Blagden T."/>
            <person name="Winegar R.A."/>
        </authorList>
    </citation>
    <scope>NUCLEOTIDE SEQUENCE [LARGE SCALE GENOMIC DNA]</scope>
    <source>
        <strain evidence="11">DSM 23493</strain>
    </source>
</reference>
<evidence type="ECO:0000256" key="3">
    <source>
        <dbReference type="ARBA" id="ARBA00022475"/>
    </source>
</evidence>
<feature type="transmembrane region" description="Helical" evidence="8">
    <location>
        <begin position="57"/>
        <end position="78"/>
    </location>
</feature>
<gene>
    <name evidence="9" type="ORF">ACZ11_17480</name>
    <name evidence="10" type="ORF">M5W82_18960</name>
</gene>
<dbReference type="GO" id="GO:0022857">
    <property type="term" value="F:transmembrane transporter activity"/>
    <property type="evidence" value="ECO:0007669"/>
    <property type="project" value="InterPro"/>
</dbReference>
<dbReference type="PANTHER" id="PTHR30561:SF0">
    <property type="entry name" value="GUANIDINIUM EXPORTER"/>
    <property type="match status" value="1"/>
</dbReference>
<keyword evidence="4 7" id="KW-0812">Transmembrane</keyword>
<name>A0A0K9F737_9BACI</name>
<keyword evidence="2" id="KW-0813">Transport</keyword>
<feature type="transmembrane region" description="Helical" evidence="8">
    <location>
        <begin position="84"/>
        <end position="103"/>
    </location>
</feature>
<organism evidence="9 11">
    <name type="scientific">Lysinibacillus xylanilyticus</name>
    <dbReference type="NCBI Taxonomy" id="582475"/>
    <lineage>
        <taxon>Bacteria</taxon>
        <taxon>Bacillati</taxon>
        <taxon>Bacillota</taxon>
        <taxon>Bacilli</taxon>
        <taxon>Bacillales</taxon>
        <taxon>Bacillaceae</taxon>
        <taxon>Lysinibacillus</taxon>
    </lineage>
</organism>
<dbReference type="OrthoDB" id="21828at2"/>
<evidence type="ECO:0000256" key="4">
    <source>
        <dbReference type="ARBA" id="ARBA00022692"/>
    </source>
</evidence>
<dbReference type="RefSeq" id="WP_049667821.1">
    <property type="nucleotide sequence ID" value="NZ_JAMDLZ010000038.1"/>
</dbReference>
<dbReference type="GO" id="GO:0005886">
    <property type="term" value="C:plasma membrane"/>
    <property type="evidence" value="ECO:0007669"/>
    <property type="project" value="UniProtKB-SubCell"/>
</dbReference>
<protein>
    <submittedName>
        <fullName evidence="9">Multidrug resistance protein SMR</fullName>
    </submittedName>
    <submittedName>
        <fullName evidence="10">SMR family transporter</fullName>
    </submittedName>
</protein>
<dbReference type="InterPro" id="IPR000390">
    <property type="entry name" value="Small_drug/metabolite_transptr"/>
</dbReference>
<dbReference type="PATRIC" id="fig|582475.4.peg.5326"/>
<dbReference type="PANTHER" id="PTHR30561">
    <property type="entry name" value="SMR FAMILY PROTON-DEPENDENT DRUG EFFLUX TRANSPORTER SUGE"/>
    <property type="match status" value="1"/>
</dbReference>